<accession>A0A485LB09</accession>
<dbReference type="GO" id="GO:0000272">
    <property type="term" value="P:polysaccharide catabolic process"/>
    <property type="evidence" value="ECO:0007669"/>
    <property type="project" value="UniProtKB-KW"/>
</dbReference>
<feature type="signal peptide" evidence="10">
    <location>
        <begin position="1"/>
        <end position="22"/>
    </location>
</feature>
<keyword evidence="9" id="KW-0812">Transmembrane</keyword>
<evidence type="ECO:0000256" key="4">
    <source>
        <dbReference type="ARBA" id="ARBA00022801"/>
    </source>
</evidence>
<dbReference type="OrthoDB" id="4473401at2759"/>
<dbReference type="Pfam" id="PF03639">
    <property type="entry name" value="Glyco_hydro_81"/>
    <property type="match status" value="1"/>
</dbReference>
<feature type="transmembrane region" description="Helical" evidence="9">
    <location>
        <begin position="974"/>
        <end position="996"/>
    </location>
</feature>
<dbReference type="EMBL" id="CAADRA010006402">
    <property type="protein sequence ID" value="VFT94992.1"/>
    <property type="molecule type" value="Genomic_DNA"/>
</dbReference>
<evidence type="ECO:0000313" key="13">
    <source>
        <dbReference type="EMBL" id="KAF0690324.1"/>
    </source>
</evidence>
<evidence type="ECO:0000256" key="10">
    <source>
        <dbReference type="SAM" id="SignalP"/>
    </source>
</evidence>
<keyword evidence="4" id="KW-0378">Hydrolase</keyword>
<dbReference type="Pfam" id="PF17652">
    <property type="entry name" value="Glyco_hydro81C"/>
    <property type="match status" value="1"/>
</dbReference>
<dbReference type="Proteomes" id="UP000332933">
    <property type="component" value="Unassembled WGS sequence"/>
</dbReference>
<feature type="chain" id="PRO_5033437383" description="glucan endo-1,3-beta-D-glucosidase" evidence="10">
    <location>
        <begin position="23"/>
        <end position="1030"/>
    </location>
</feature>
<evidence type="ECO:0000256" key="2">
    <source>
        <dbReference type="ARBA" id="ARBA00010730"/>
    </source>
</evidence>
<comment type="catalytic activity">
    <reaction evidence="1">
        <text>Hydrolysis of (1-&gt;3)-beta-D-glucosidic linkages in (1-&gt;3)-beta-D-glucans.</text>
        <dbReference type="EC" id="3.2.1.39"/>
    </reaction>
</comment>
<dbReference type="InterPro" id="IPR040720">
    <property type="entry name" value="GH81_C"/>
</dbReference>
<keyword evidence="10" id="KW-0732">Signal</keyword>
<protein>
    <recommendedName>
        <fullName evidence="3">glucan endo-1,3-beta-D-glucosidase</fullName>
        <ecNumber evidence="3">3.2.1.39</ecNumber>
    </recommendedName>
</protein>
<evidence type="ECO:0000256" key="6">
    <source>
        <dbReference type="ARBA" id="ARBA00023295"/>
    </source>
</evidence>
<keyword evidence="15" id="KW-1185">Reference proteome</keyword>
<name>A0A485LB09_9STRA</name>
<evidence type="ECO:0000256" key="8">
    <source>
        <dbReference type="ARBA" id="ARBA00023326"/>
    </source>
</evidence>
<dbReference type="EC" id="3.2.1.39" evidence="3"/>
<sequence length="1030" mass="110606">MSCGAICRAVLACLVAAIATSGFRFPNVTHPLQDPFKLLHPDLHGTPFPTEAFWTNLVFEGGQVVVSYPYAIKVLNNQLHISYPFRVVTTKSIIEGFTSEWILDLGPIPIQIRRFDELSVTIVAPQSAGGSIILHLVRGSPYITLEFQGATPSLTSSVNVLSLTPSSEYTQAILGNWHKWLLFSSSPFKWTQSDQILTGPSNYTGIVRLALALHDIVKPVLTEHASVYPVSATISSAPATKNMLDFKFSWQTKTFNGSTTTPLLMLALPHHLHTFKPSQTLVPELLYMCMRGPMTGVLGSEWNMQENVTDVPWDYADQGILESPNTAAYNTTVAYIKAALTKDIDRYATFATDSYTFGKQLGREARLVLTAHRFNMSAEFATGLSKMQSQLAAWLTGPDGHRANQFVYDTSYGGLITSDGFKSKDADFGNGYYNDHHFHYGYFVYGLAVVRRFNASFVTEHQDAINYLLSDIGAPVGNVPTFLNNFPQRVLFPSARHKDWYCGHSYASGLFAASNGKSQESSSEAVNAYYALALFTSVDDERGYYDYTRLLLATEIRSTQLYWQMPANQTPMIYEPVFSDNKMVGVVSEMTVVYSTWFGDRADYIHGIQVIPVTPITAALLLPEYVAEERTVLDGLGVVANPTDVYSAVLLLDDAIVRPQEAWTSLQATEYNYDAGSSATNAMHWIASRPASLATVPTTTTEAPLCFGYPGCSIAGQFGKPLDCCGALPGCCPGDDACCKIDYDPTTTSEHICHDEPACGALGLLCCDSPDGCCKAAPNTTLLGCCQQVAGPVTTAVPPAVAATCHAQPKCAAAKLECCGTAAGCCTPTSSGQVLGCCDAVAASNASTTTPPPASSCHNEPQCGVLGLACCDAPDGCCTAPPDGSPKLGCCATPSASPRPVASKTTAPVHHVSVGDPSTSLTCFENPRCMTAGPNGAALACCLDANGPGCCPGMACCDAWWGPGGILHWSVGKILVAIVGAVALGGAIYCAVLYYRRKNYQSLDRDDRGYYCAIFMVLTMAVFFYLVVTA</sequence>
<feature type="transmembrane region" description="Helical" evidence="9">
    <location>
        <begin position="1008"/>
        <end position="1028"/>
    </location>
</feature>
<dbReference type="InterPro" id="IPR005200">
    <property type="entry name" value="Endo-beta-glucanase"/>
</dbReference>
<keyword evidence="8" id="KW-0624">Polysaccharide degradation</keyword>
<organism evidence="14 15">
    <name type="scientific">Aphanomyces stellatus</name>
    <dbReference type="NCBI Taxonomy" id="120398"/>
    <lineage>
        <taxon>Eukaryota</taxon>
        <taxon>Sar</taxon>
        <taxon>Stramenopiles</taxon>
        <taxon>Oomycota</taxon>
        <taxon>Saprolegniomycetes</taxon>
        <taxon>Saprolegniales</taxon>
        <taxon>Verrucalvaceae</taxon>
        <taxon>Aphanomyces</taxon>
    </lineage>
</organism>
<keyword evidence="6" id="KW-0326">Glycosidase</keyword>
<gene>
    <name evidence="14" type="primary">Aste57867_18255</name>
    <name evidence="13" type="ORF">As57867_018193</name>
    <name evidence="14" type="ORF">ASTE57867_18255</name>
</gene>
<dbReference type="GO" id="GO:0052861">
    <property type="term" value="F:endo-1,3(4)-beta-glucanase activity"/>
    <property type="evidence" value="ECO:0007669"/>
    <property type="project" value="InterPro"/>
</dbReference>
<evidence type="ECO:0000256" key="3">
    <source>
        <dbReference type="ARBA" id="ARBA00012780"/>
    </source>
</evidence>
<feature type="domain" description="Glycosyl hydrolase family 81 C-terminal" evidence="12">
    <location>
        <begin position="333"/>
        <end position="680"/>
    </location>
</feature>
<evidence type="ECO:0000256" key="5">
    <source>
        <dbReference type="ARBA" id="ARBA00023277"/>
    </source>
</evidence>
<dbReference type="PANTHER" id="PTHR31983:SF0">
    <property type="entry name" value="GLUCAN ENDO-1,3-BETA-D-GLUCOSIDASE 2"/>
    <property type="match status" value="1"/>
</dbReference>
<feature type="domain" description="Glycosyl hydrolase family 81 N-terminal" evidence="11">
    <location>
        <begin position="44"/>
        <end position="310"/>
    </location>
</feature>
<comment type="similarity">
    <text evidence="2">Belongs to the glycosyl hydrolase 81 family.</text>
</comment>
<dbReference type="GO" id="GO:0071555">
    <property type="term" value="P:cell wall organization"/>
    <property type="evidence" value="ECO:0007669"/>
    <property type="project" value="UniProtKB-KW"/>
</dbReference>
<dbReference type="PROSITE" id="PS52008">
    <property type="entry name" value="GH81"/>
    <property type="match status" value="1"/>
</dbReference>
<keyword evidence="5" id="KW-0119">Carbohydrate metabolism</keyword>
<dbReference type="AlphaFoldDB" id="A0A485LB09"/>
<reference evidence="14 15" key="1">
    <citation type="submission" date="2019-03" db="EMBL/GenBank/DDBJ databases">
        <authorList>
            <person name="Gaulin E."/>
            <person name="Dumas B."/>
        </authorList>
    </citation>
    <scope>NUCLEOTIDE SEQUENCE [LARGE SCALE GENOMIC DNA]</scope>
    <source>
        <strain evidence="14">CBS 568.67</strain>
    </source>
</reference>
<evidence type="ECO:0000256" key="9">
    <source>
        <dbReference type="SAM" id="Phobius"/>
    </source>
</evidence>
<evidence type="ECO:0000256" key="1">
    <source>
        <dbReference type="ARBA" id="ARBA00000382"/>
    </source>
</evidence>
<keyword evidence="7" id="KW-0961">Cell wall biogenesis/degradation</keyword>
<reference evidence="13" key="2">
    <citation type="submission" date="2019-06" db="EMBL/GenBank/DDBJ databases">
        <title>Genomics analysis of Aphanomyces spp. identifies a new class of oomycete effector associated with host adaptation.</title>
        <authorList>
            <person name="Gaulin E."/>
        </authorList>
    </citation>
    <scope>NUCLEOTIDE SEQUENCE</scope>
    <source>
        <strain evidence="13">CBS 578.67</strain>
    </source>
</reference>
<dbReference type="PANTHER" id="PTHR31983">
    <property type="entry name" value="ENDO-1,3(4)-BETA-GLUCANASE 1"/>
    <property type="match status" value="1"/>
</dbReference>
<evidence type="ECO:0000259" key="11">
    <source>
        <dbReference type="Pfam" id="PF03639"/>
    </source>
</evidence>
<proteinExistence type="inferred from homology"/>
<keyword evidence="9" id="KW-0472">Membrane</keyword>
<dbReference type="InterPro" id="IPR040451">
    <property type="entry name" value="GH81_N"/>
</dbReference>
<evidence type="ECO:0000313" key="14">
    <source>
        <dbReference type="EMBL" id="VFT94992.1"/>
    </source>
</evidence>
<dbReference type="GO" id="GO:0042973">
    <property type="term" value="F:glucan endo-1,3-beta-D-glucosidase activity"/>
    <property type="evidence" value="ECO:0007669"/>
    <property type="project" value="UniProtKB-EC"/>
</dbReference>
<keyword evidence="9" id="KW-1133">Transmembrane helix</keyword>
<evidence type="ECO:0000259" key="12">
    <source>
        <dbReference type="Pfam" id="PF17652"/>
    </source>
</evidence>
<evidence type="ECO:0000256" key="7">
    <source>
        <dbReference type="ARBA" id="ARBA00023316"/>
    </source>
</evidence>
<dbReference type="Gene3D" id="1.20.5.420">
    <property type="entry name" value="Immunoglobulin FC, subunit C"/>
    <property type="match status" value="1"/>
</dbReference>
<dbReference type="EMBL" id="VJMH01006381">
    <property type="protein sequence ID" value="KAF0690324.1"/>
    <property type="molecule type" value="Genomic_DNA"/>
</dbReference>
<evidence type="ECO:0000313" key="15">
    <source>
        <dbReference type="Proteomes" id="UP000332933"/>
    </source>
</evidence>
<dbReference type="Gene3D" id="2.70.98.30">
    <property type="entry name" value="Golgi alpha-mannosidase II, domain 4"/>
    <property type="match status" value="1"/>
</dbReference>